<proteinExistence type="inferred from homology"/>
<dbReference type="GO" id="GO:0019180">
    <property type="term" value="F:dTDP-4-amino-4,6-dideoxygalactose transaminase activity"/>
    <property type="evidence" value="ECO:0007669"/>
    <property type="project" value="UniProtKB-EC"/>
</dbReference>
<dbReference type="PIRSF" id="PIRSF000390">
    <property type="entry name" value="PLP_StrS"/>
    <property type="match status" value="1"/>
</dbReference>
<name>A0ABY4CAV6_9BACT</name>
<gene>
    <name evidence="3" type="primary">rffA</name>
    <name evidence="3" type="synonym">fcnA</name>
    <name evidence="3" type="synonym">wecE</name>
    <name evidence="3" type="ORF">MNR06_03955</name>
</gene>
<accession>A0ABY4CAV6</accession>
<dbReference type="SUPFAM" id="SSF53383">
    <property type="entry name" value="PLP-dependent transferases"/>
    <property type="match status" value="1"/>
</dbReference>
<dbReference type="InterPro" id="IPR015424">
    <property type="entry name" value="PyrdxlP-dep_Trfase"/>
</dbReference>
<evidence type="ECO:0000256" key="2">
    <source>
        <dbReference type="RuleBase" id="RU004508"/>
    </source>
</evidence>
<keyword evidence="2" id="KW-0663">Pyridoxal phosphate</keyword>
<dbReference type="RefSeq" id="WP_243538802.1">
    <property type="nucleotide sequence ID" value="NZ_CP093442.1"/>
</dbReference>
<comment type="similarity">
    <text evidence="1 2">Belongs to the DegT/DnrJ/EryC1 family.</text>
</comment>
<dbReference type="EC" id="2.6.1.59" evidence="3"/>
<organism evidence="3 4">
    <name type="scientific">Bdellovibrio reynosensis</name>
    <dbReference type="NCBI Taxonomy" id="2835041"/>
    <lineage>
        <taxon>Bacteria</taxon>
        <taxon>Pseudomonadati</taxon>
        <taxon>Bdellovibrionota</taxon>
        <taxon>Bdellovibrionia</taxon>
        <taxon>Bdellovibrionales</taxon>
        <taxon>Pseudobdellovibrionaceae</taxon>
        <taxon>Bdellovibrio</taxon>
    </lineage>
</organism>
<keyword evidence="3" id="KW-0808">Transferase</keyword>
<dbReference type="Gene3D" id="3.40.640.10">
    <property type="entry name" value="Type I PLP-dependent aspartate aminotransferase-like (Major domain)"/>
    <property type="match status" value="1"/>
</dbReference>
<dbReference type="Proteomes" id="UP000830116">
    <property type="component" value="Chromosome"/>
</dbReference>
<dbReference type="NCBIfam" id="NF008687">
    <property type="entry name" value="PRK11706.1"/>
    <property type="match status" value="1"/>
</dbReference>
<dbReference type="Pfam" id="PF01041">
    <property type="entry name" value="DegT_DnrJ_EryC1"/>
    <property type="match status" value="1"/>
</dbReference>
<protein>
    <submittedName>
        <fullName evidence="3">dTDP-4-amino-4,6-dideoxygalactose transaminase</fullName>
        <ecNumber evidence="3">2.6.1.59</ecNumber>
    </submittedName>
</protein>
<dbReference type="InterPro" id="IPR015421">
    <property type="entry name" value="PyrdxlP-dep_Trfase_major"/>
</dbReference>
<dbReference type="InterPro" id="IPR000653">
    <property type="entry name" value="DegT/StrS_aminotransferase"/>
</dbReference>
<dbReference type="InterPro" id="IPR015422">
    <property type="entry name" value="PyrdxlP-dep_Trfase_small"/>
</dbReference>
<reference evidence="3" key="1">
    <citation type="submission" date="2022-03" db="EMBL/GenBank/DDBJ databases">
        <title>Genome Identification and Characterization of new species Bdellovibrio reynosense LBG001 sp. nov. from a Mexico soil sample.</title>
        <authorList>
            <person name="Camilli A."/>
            <person name="Ajao Y."/>
            <person name="Guo X."/>
        </authorList>
    </citation>
    <scope>NUCLEOTIDE SEQUENCE</scope>
    <source>
        <strain evidence="3">LBG001</strain>
    </source>
</reference>
<dbReference type="NCBIfam" id="TIGR02379">
    <property type="entry name" value="ECA_wecE"/>
    <property type="match status" value="1"/>
</dbReference>
<keyword evidence="4" id="KW-1185">Reference proteome</keyword>
<dbReference type="PANTHER" id="PTHR30244">
    <property type="entry name" value="TRANSAMINASE"/>
    <property type="match status" value="1"/>
</dbReference>
<evidence type="ECO:0000313" key="3">
    <source>
        <dbReference type="EMBL" id="UOF02107.1"/>
    </source>
</evidence>
<evidence type="ECO:0000256" key="1">
    <source>
        <dbReference type="ARBA" id="ARBA00037999"/>
    </source>
</evidence>
<dbReference type="Gene3D" id="3.90.1150.10">
    <property type="entry name" value="Aspartate Aminotransferase, domain 1"/>
    <property type="match status" value="1"/>
</dbReference>
<evidence type="ECO:0000313" key="4">
    <source>
        <dbReference type="Proteomes" id="UP000830116"/>
    </source>
</evidence>
<sequence>MKIPFNIPPKSQNEEKYIIQAIANKKLSGEGSFNKKCSEWINKNLPTLMTVITPSCTSALEMAMVLADIGPGDEVILPSFTFTSTANVVALYGAIPVFVDVDPRTMNIDPACIEKAINPRTKVIMPVHYAGVGCEMDKIMDLANKHNIWVVEDAAQGMFASYKGKALGAWGHMAAFSYHETKNIVCGEGGALTINDPRLVKRAEIVRDKGTNRQEFLNGQVDKYTWQDKGSSYLLSELSAAFLLSQLEEGEIITSKRMTIWNQYHQGLAALEKAGRLQRMVVPEGAKANAHIYYILLNSADERAKLWSFLKEAGIQSTTHYVPLHSAPAGVKYGRVEGSMKVTDDHANRLLRLPMFADLSSADASFVLEKIQEFFKGTP</sequence>
<dbReference type="PANTHER" id="PTHR30244:SF34">
    <property type="entry name" value="DTDP-4-AMINO-4,6-DIDEOXYGALACTOSE TRANSAMINASE"/>
    <property type="match status" value="1"/>
</dbReference>
<dbReference type="InterPro" id="IPR012749">
    <property type="entry name" value="WecE-like"/>
</dbReference>
<keyword evidence="3" id="KW-0032">Aminotransferase</keyword>
<dbReference type="CDD" id="cd00616">
    <property type="entry name" value="AHBA_syn"/>
    <property type="match status" value="1"/>
</dbReference>
<dbReference type="EMBL" id="CP093442">
    <property type="protein sequence ID" value="UOF02107.1"/>
    <property type="molecule type" value="Genomic_DNA"/>
</dbReference>